<dbReference type="CDD" id="cd01335">
    <property type="entry name" value="Radical_SAM"/>
    <property type="match status" value="1"/>
</dbReference>
<sequence>MVQMHAAIQTAGQAIPSRPDWRLSLAAVARVSRQRGRQGTSAHLAIISLDGDEQRGVELQLSERGTTMKYDVEADWQLLNTCNYRCPYCFFDNDTLGEKIKPAASNEAWQHAFDRSGLTWLLHMTGGEPSVYPDFVDLCARLTGRHLLSINSNMTYKSWQDFARRISPRRVSFINAGFHLAERERKNGLKPYLDNVETLREAGFQIMSSLVATPEALARFEEAIDLLAPIGMFPIPKVLRGHHEGKSYPGAYTSTERRAFRHYNEAARAFYAPALKDRDERPTVDMFGDDRMLHGTPNYDGLRCGAGRLFFKIEPNGDVFRCGNSRAYGNLLDGTFWREDRAEPCDSVHCYYFCEKYSERPPLSRRLHRLARTTVREVLR</sequence>
<organism evidence="7 8">
    <name type="scientific">Bradyrhizobium denitrificans</name>
    <dbReference type="NCBI Taxonomy" id="2734912"/>
    <lineage>
        <taxon>Bacteria</taxon>
        <taxon>Pseudomonadati</taxon>
        <taxon>Pseudomonadota</taxon>
        <taxon>Alphaproteobacteria</taxon>
        <taxon>Hyphomicrobiales</taxon>
        <taxon>Nitrobacteraceae</taxon>
        <taxon>Bradyrhizobium</taxon>
    </lineage>
</organism>
<keyword evidence="8" id="KW-1185">Reference proteome</keyword>
<evidence type="ECO:0000313" key="8">
    <source>
        <dbReference type="Proteomes" id="UP001314635"/>
    </source>
</evidence>
<comment type="caution">
    <text evidence="7">The sequence shown here is derived from an EMBL/GenBank/DDBJ whole genome shotgun (WGS) entry which is preliminary data.</text>
</comment>
<dbReference type="Proteomes" id="UP001314635">
    <property type="component" value="Unassembled WGS sequence"/>
</dbReference>
<evidence type="ECO:0000259" key="6">
    <source>
        <dbReference type="Pfam" id="PF04055"/>
    </source>
</evidence>
<evidence type="ECO:0000256" key="5">
    <source>
        <dbReference type="ARBA" id="ARBA00023014"/>
    </source>
</evidence>
<dbReference type="SUPFAM" id="SSF102114">
    <property type="entry name" value="Radical SAM enzymes"/>
    <property type="match status" value="1"/>
</dbReference>
<evidence type="ECO:0000313" key="7">
    <source>
        <dbReference type="EMBL" id="MBR1135389.1"/>
    </source>
</evidence>
<keyword evidence="5" id="KW-0411">Iron-sulfur</keyword>
<evidence type="ECO:0000256" key="2">
    <source>
        <dbReference type="ARBA" id="ARBA00022691"/>
    </source>
</evidence>
<dbReference type="InterPro" id="IPR058240">
    <property type="entry name" value="rSAM_sf"/>
</dbReference>
<name>A0ABS5G282_9BRAD</name>
<comment type="cofactor">
    <cofactor evidence="1">
        <name>[4Fe-4S] cluster</name>
        <dbReference type="ChEBI" id="CHEBI:49883"/>
    </cofactor>
</comment>
<dbReference type="PANTHER" id="PTHR11228:SF7">
    <property type="entry name" value="PQQA PEPTIDE CYCLASE"/>
    <property type="match status" value="1"/>
</dbReference>
<protein>
    <submittedName>
        <fullName evidence="7">Radical SAM protein</fullName>
    </submittedName>
</protein>
<dbReference type="InterPro" id="IPR007197">
    <property type="entry name" value="rSAM"/>
</dbReference>
<dbReference type="InterPro" id="IPR050377">
    <property type="entry name" value="Radical_SAM_PqqE_MftC-like"/>
</dbReference>
<dbReference type="PANTHER" id="PTHR11228">
    <property type="entry name" value="RADICAL SAM DOMAIN PROTEIN"/>
    <property type="match status" value="1"/>
</dbReference>
<proteinExistence type="predicted"/>
<reference evidence="8" key="1">
    <citation type="journal article" date="2021" name="ISME J.">
        <title>Evolutionary origin and ecological implication of a unique nif island in free-living Bradyrhizobium lineages.</title>
        <authorList>
            <person name="Tao J."/>
        </authorList>
    </citation>
    <scope>NUCLEOTIDE SEQUENCE [LARGE SCALE GENOMIC DNA]</scope>
    <source>
        <strain evidence="8">SZCCT0094</strain>
    </source>
</reference>
<gene>
    <name evidence="7" type="ORF">JQ619_06400</name>
</gene>
<keyword evidence="2" id="KW-0949">S-adenosyl-L-methionine</keyword>
<keyword evidence="4" id="KW-0408">Iron</keyword>
<dbReference type="Pfam" id="PF04055">
    <property type="entry name" value="Radical_SAM"/>
    <property type="match status" value="1"/>
</dbReference>
<dbReference type="Gene3D" id="3.20.20.70">
    <property type="entry name" value="Aldolase class I"/>
    <property type="match status" value="1"/>
</dbReference>
<evidence type="ECO:0000256" key="1">
    <source>
        <dbReference type="ARBA" id="ARBA00001966"/>
    </source>
</evidence>
<feature type="domain" description="Radical SAM core" evidence="6">
    <location>
        <begin position="79"/>
        <end position="227"/>
    </location>
</feature>
<evidence type="ECO:0000256" key="3">
    <source>
        <dbReference type="ARBA" id="ARBA00022723"/>
    </source>
</evidence>
<evidence type="ECO:0000256" key="4">
    <source>
        <dbReference type="ARBA" id="ARBA00023004"/>
    </source>
</evidence>
<dbReference type="SFLD" id="SFLDS00029">
    <property type="entry name" value="Radical_SAM"/>
    <property type="match status" value="1"/>
</dbReference>
<keyword evidence="3" id="KW-0479">Metal-binding</keyword>
<dbReference type="EMBL" id="JAFCLK010000005">
    <property type="protein sequence ID" value="MBR1135389.1"/>
    <property type="molecule type" value="Genomic_DNA"/>
</dbReference>
<dbReference type="InterPro" id="IPR013785">
    <property type="entry name" value="Aldolase_TIM"/>
</dbReference>
<accession>A0ABS5G282</accession>